<reference evidence="12 13" key="1">
    <citation type="submission" date="2016-07" db="EMBL/GenBank/DDBJ databases">
        <title>Pervasive Adenine N6-methylation of Active Genes in Fungi.</title>
        <authorList>
            <consortium name="DOE Joint Genome Institute"/>
            <person name="Mondo S.J."/>
            <person name="Dannebaum R.O."/>
            <person name="Kuo R.C."/>
            <person name="Labutti K."/>
            <person name="Haridas S."/>
            <person name="Kuo A."/>
            <person name="Salamov A."/>
            <person name="Ahrendt S.R."/>
            <person name="Lipzen A."/>
            <person name="Sullivan W."/>
            <person name="Andreopoulos W.B."/>
            <person name="Clum A."/>
            <person name="Lindquist E."/>
            <person name="Daum C."/>
            <person name="Ramamoorthy G.K."/>
            <person name="Gryganskyi A."/>
            <person name="Culley D."/>
            <person name="Magnuson J.K."/>
            <person name="James T.Y."/>
            <person name="O'Malley M.A."/>
            <person name="Stajich J.E."/>
            <person name="Spatafora J.W."/>
            <person name="Visel A."/>
            <person name="Grigoriev I.V."/>
        </authorList>
    </citation>
    <scope>NUCLEOTIDE SEQUENCE [LARGE SCALE GENOMIC DNA]</scope>
    <source>
        <strain evidence="12 13">NRRL 3301</strain>
    </source>
</reference>
<keyword evidence="13" id="KW-1185">Reference proteome</keyword>
<dbReference type="STRING" id="101127.A0A1X2GBZ2"/>
<comment type="similarity">
    <text evidence="1 9">Belongs to the peptidase A1 family.</text>
</comment>
<comment type="caution">
    <text evidence="12">The sequence shown here is derived from an EMBL/GenBank/DDBJ whole genome shotgun (WGS) entry which is preliminary data.</text>
</comment>
<dbReference type="InterPro" id="IPR021109">
    <property type="entry name" value="Peptidase_aspartic_dom_sf"/>
</dbReference>
<evidence type="ECO:0000259" key="11">
    <source>
        <dbReference type="PROSITE" id="PS51767"/>
    </source>
</evidence>
<keyword evidence="5 9" id="KW-0378">Hydrolase</keyword>
<proteinExistence type="inferred from homology"/>
<evidence type="ECO:0000256" key="1">
    <source>
        <dbReference type="ARBA" id="ARBA00007447"/>
    </source>
</evidence>
<dbReference type="PRINTS" id="PR00792">
    <property type="entry name" value="PEPSIN"/>
</dbReference>
<dbReference type="PANTHER" id="PTHR47966:SF1">
    <property type="entry name" value="ASPARTYL PROTEINASE"/>
    <property type="match status" value="1"/>
</dbReference>
<dbReference type="Pfam" id="PF00026">
    <property type="entry name" value="Asp"/>
    <property type="match status" value="1"/>
</dbReference>
<keyword evidence="4 9" id="KW-0064">Aspartyl protease</keyword>
<accession>A0A1X2GBZ2</accession>
<organism evidence="12 13">
    <name type="scientific">Hesseltinella vesiculosa</name>
    <dbReference type="NCBI Taxonomy" id="101127"/>
    <lineage>
        <taxon>Eukaryota</taxon>
        <taxon>Fungi</taxon>
        <taxon>Fungi incertae sedis</taxon>
        <taxon>Mucoromycota</taxon>
        <taxon>Mucoromycotina</taxon>
        <taxon>Mucoromycetes</taxon>
        <taxon>Mucorales</taxon>
        <taxon>Cunninghamellaceae</taxon>
        <taxon>Hesseltinella</taxon>
    </lineage>
</organism>
<evidence type="ECO:0000256" key="6">
    <source>
        <dbReference type="ARBA" id="ARBA00023145"/>
    </source>
</evidence>
<evidence type="ECO:0000313" key="12">
    <source>
        <dbReference type="EMBL" id="ORX50169.1"/>
    </source>
</evidence>
<evidence type="ECO:0000256" key="9">
    <source>
        <dbReference type="RuleBase" id="RU000454"/>
    </source>
</evidence>
<dbReference type="PROSITE" id="PS00141">
    <property type="entry name" value="ASP_PROTEASE"/>
    <property type="match status" value="2"/>
</dbReference>
<feature type="signal peptide" evidence="10">
    <location>
        <begin position="1"/>
        <end position="19"/>
    </location>
</feature>
<dbReference type="Proteomes" id="UP000242146">
    <property type="component" value="Unassembled WGS sequence"/>
</dbReference>
<evidence type="ECO:0000256" key="3">
    <source>
        <dbReference type="ARBA" id="ARBA00022729"/>
    </source>
</evidence>
<feature type="active site" evidence="8">
    <location>
        <position position="285"/>
    </location>
</feature>
<dbReference type="InterPro" id="IPR033121">
    <property type="entry name" value="PEPTIDASE_A1"/>
</dbReference>
<dbReference type="Gene3D" id="2.40.70.10">
    <property type="entry name" value="Acid Proteases"/>
    <property type="match status" value="2"/>
</dbReference>
<dbReference type="GO" id="GO:0006508">
    <property type="term" value="P:proteolysis"/>
    <property type="evidence" value="ECO:0007669"/>
    <property type="project" value="UniProtKB-KW"/>
</dbReference>
<evidence type="ECO:0000313" key="13">
    <source>
        <dbReference type="Proteomes" id="UP000242146"/>
    </source>
</evidence>
<feature type="domain" description="Peptidase A1" evidence="11">
    <location>
        <begin position="84"/>
        <end position="388"/>
    </location>
</feature>
<keyword evidence="2 9" id="KW-0645">Protease</keyword>
<protein>
    <submittedName>
        <fullName evidence="12">Rhizopuspepsin II</fullName>
    </submittedName>
</protein>
<dbReference type="PROSITE" id="PS51767">
    <property type="entry name" value="PEPTIDASE_A1"/>
    <property type="match status" value="1"/>
</dbReference>
<dbReference type="OrthoDB" id="2747330at2759"/>
<evidence type="ECO:0000256" key="5">
    <source>
        <dbReference type="ARBA" id="ARBA00022801"/>
    </source>
</evidence>
<sequence length="391" mass="40806">MKISLCVALLAATVGVIQAAPTEQKTHKFTLTRNENFKRDPVRAVAKAHAKYHKHKKGGKGGVTAATSGSGTVPMTDVSGDVEYYAEVQIGTPPQTLKLDFDTGSSDLWFASTLCSGCSSTQTKYDPTKSSTYQKEGKSWSISYGDGSSASGITGLDTVNLGGLAITNQRIELAQQESASFGQDPVDGLLGLGFDTISTVAGTKTPVDSLIAQNLISKPVFGVFLGHTSTGGGGEYVFGGYDASKVSGSFTTVKVDSSQGWYGFTVDSAAGAGTTKTGSFSAIADTGTSLMLLPNSIASTIAKSYRATDNRDGTYTINCDPTKLAPLTLTIGGTKFTIPAADLIYYKQGTQCIAGFGYSNMAEGILGDVFLKNVYTVFDQGTPAIQFAKLA</sequence>
<dbReference type="InterPro" id="IPR001461">
    <property type="entry name" value="Aspartic_peptidase_A1"/>
</dbReference>
<keyword evidence="3 10" id="KW-0732">Signal</keyword>
<keyword evidence="6" id="KW-0865">Zymogen</keyword>
<evidence type="ECO:0000256" key="10">
    <source>
        <dbReference type="SAM" id="SignalP"/>
    </source>
</evidence>
<evidence type="ECO:0000256" key="7">
    <source>
        <dbReference type="ARBA" id="ARBA00023157"/>
    </source>
</evidence>
<keyword evidence="7" id="KW-1015">Disulfide bond</keyword>
<dbReference type="SUPFAM" id="SSF50630">
    <property type="entry name" value="Acid proteases"/>
    <property type="match status" value="1"/>
</dbReference>
<dbReference type="PANTHER" id="PTHR47966">
    <property type="entry name" value="BETA-SITE APP-CLEAVING ENZYME, ISOFORM A-RELATED"/>
    <property type="match status" value="1"/>
</dbReference>
<feature type="active site" evidence="8">
    <location>
        <position position="102"/>
    </location>
</feature>
<dbReference type="GO" id="GO:0004190">
    <property type="term" value="F:aspartic-type endopeptidase activity"/>
    <property type="evidence" value="ECO:0007669"/>
    <property type="project" value="UniProtKB-KW"/>
</dbReference>
<dbReference type="AlphaFoldDB" id="A0A1X2GBZ2"/>
<evidence type="ECO:0000256" key="8">
    <source>
        <dbReference type="PIRSR" id="PIRSR601461-1"/>
    </source>
</evidence>
<dbReference type="EMBL" id="MCGT01000024">
    <property type="protein sequence ID" value="ORX50169.1"/>
    <property type="molecule type" value="Genomic_DNA"/>
</dbReference>
<dbReference type="InterPro" id="IPR001969">
    <property type="entry name" value="Aspartic_peptidase_AS"/>
</dbReference>
<evidence type="ECO:0000256" key="2">
    <source>
        <dbReference type="ARBA" id="ARBA00022670"/>
    </source>
</evidence>
<name>A0A1X2GBZ2_9FUNG</name>
<gene>
    <name evidence="12" type="ORF">DM01DRAFT_1325168</name>
</gene>
<feature type="chain" id="PRO_5012439784" evidence="10">
    <location>
        <begin position="20"/>
        <end position="391"/>
    </location>
</feature>
<evidence type="ECO:0000256" key="4">
    <source>
        <dbReference type="ARBA" id="ARBA00022750"/>
    </source>
</evidence>
<dbReference type="FunFam" id="2.40.70.10:FF:000008">
    <property type="entry name" value="Cathepsin D"/>
    <property type="match status" value="1"/>
</dbReference>